<comment type="caution">
    <text evidence="8">The sequence shown here is derived from an EMBL/GenBank/DDBJ whole genome shotgun (WGS) entry which is preliminary data.</text>
</comment>
<gene>
    <name evidence="8" type="ORF">A8950_2074</name>
</gene>
<dbReference type="SUPFAM" id="SSF50685">
    <property type="entry name" value="Barwin-like endoglucanases"/>
    <property type="match status" value="1"/>
</dbReference>
<protein>
    <recommendedName>
        <fullName evidence="2">peptidoglycan lytic exotransglycosylase</fullName>
        <ecNumber evidence="2">4.2.2.n1</ecNumber>
    </recommendedName>
    <alternativeName>
        <fullName evidence="5">Murein hydrolase A</fullName>
    </alternativeName>
</protein>
<dbReference type="GO" id="GO:0019867">
    <property type="term" value="C:outer membrane"/>
    <property type="evidence" value="ECO:0007669"/>
    <property type="project" value="InterPro"/>
</dbReference>
<sequence length="395" mass="42696">MQGMIGDERKRYRCRPFLAALSLGALALALAGCAPPPTPSGLKLRPAAYSMLPGWEDDALDGTLPAFLKSCQVIGKKAPTEPIGPEGLGGTAADWQAPCAAAREMGAVDTLRARAFFERWFVPFVAENDAGNESSQQGLFTGYYEAEITAARAPDAAHRYPLYRAPEGGTNLTRAEIEAGGLKGRGLEFLWLKDPVDAFFLQVQGSGVVTLNDGGMMRVGYAGNNGHAFVAIGKLMIEEGIIERSSASMQSIRDWLRANPEKGRELMNRNPRFIFFREVKDGPIGAMGVTLTAGRSLAVDPAFVPLGLPLWLDTTWPIDHPPYRRGDPLRRLMLAQDTGSAIKGPVRGDFFWGSGEEALRFAGAMKSPGRWYLLLPVAAAARKTLDVTDVVSSLQ</sequence>
<dbReference type="PANTHER" id="PTHR30124">
    <property type="entry name" value="MEMBRANE-BOUND LYTIC MUREIN TRANSGLYCOSYLASE A"/>
    <property type="match status" value="1"/>
</dbReference>
<evidence type="ECO:0000259" key="7">
    <source>
        <dbReference type="SMART" id="SM00925"/>
    </source>
</evidence>
<dbReference type="GO" id="GO:0009254">
    <property type="term" value="P:peptidoglycan turnover"/>
    <property type="evidence" value="ECO:0007669"/>
    <property type="project" value="InterPro"/>
</dbReference>
<keyword evidence="4" id="KW-0961">Cell wall biogenesis/degradation</keyword>
<dbReference type="CDD" id="cd14668">
    <property type="entry name" value="mlta_B"/>
    <property type="match status" value="1"/>
</dbReference>
<dbReference type="GO" id="GO:0008933">
    <property type="term" value="F:peptidoglycan lytic transglycosylase activity"/>
    <property type="evidence" value="ECO:0007669"/>
    <property type="project" value="TreeGrafter"/>
</dbReference>
<dbReference type="PIRSF" id="PIRSF019422">
    <property type="entry name" value="MltA"/>
    <property type="match status" value="1"/>
</dbReference>
<keyword evidence="6" id="KW-0732">Signal</keyword>
<dbReference type="Gene3D" id="2.40.40.10">
    <property type="entry name" value="RlpA-like domain"/>
    <property type="match status" value="2"/>
</dbReference>
<dbReference type="EMBL" id="SNYW01000008">
    <property type="protein sequence ID" value="TDQ82252.1"/>
    <property type="molecule type" value="Genomic_DNA"/>
</dbReference>
<dbReference type="InterPro" id="IPR036908">
    <property type="entry name" value="RlpA-like_sf"/>
</dbReference>
<evidence type="ECO:0000256" key="5">
    <source>
        <dbReference type="ARBA" id="ARBA00030918"/>
    </source>
</evidence>
<accession>A0A4R6WMN9</accession>
<dbReference type="SMART" id="SM00925">
    <property type="entry name" value="MltA"/>
    <property type="match status" value="1"/>
</dbReference>
<dbReference type="InterPro" id="IPR026044">
    <property type="entry name" value="MltA"/>
</dbReference>
<dbReference type="GO" id="GO:0004553">
    <property type="term" value="F:hydrolase activity, hydrolyzing O-glycosyl compounds"/>
    <property type="evidence" value="ECO:0007669"/>
    <property type="project" value="InterPro"/>
</dbReference>
<evidence type="ECO:0000313" key="8">
    <source>
        <dbReference type="EMBL" id="TDQ82252.1"/>
    </source>
</evidence>
<dbReference type="CDD" id="cd14485">
    <property type="entry name" value="mltA_like_LT_A"/>
    <property type="match status" value="1"/>
</dbReference>
<evidence type="ECO:0000256" key="4">
    <source>
        <dbReference type="ARBA" id="ARBA00023316"/>
    </source>
</evidence>
<proteinExistence type="predicted"/>
<dbReference type="Pfam" id="PF06725">
    <property type="entry name" value="3D"/>
    <property type="match status" value="1"/>
</dbReference>
<reference evidence="8 9" key="1">
    <citation type="submission" date="2019-03" db="EMBL/GenBank/DDBJ databases">
        <title>Genomic Encyclopedia of Type Strains, Phase III (KMG-III): the genomes of soil and plant-associated and newly described type strains.</title>
        <authorList>
            <person name="Whitman W."/>
        </authorList>
    </citation>
    <scope>NUCLEOTIDE SEQUENCE [LARGE SCALE GENOMIC DNA]</scope>
    <source>
        <strain evidence="8 9">CGMCC 1.7660</strain>
    </source>
</reference>
<name>A0A4R6WMN9_9PROT</name>
<dbReference type="GO" id="GO:0071555">
    <property type="term" value="P:cell wall organization"/>
    <property type="evidence" value="ECO:0007669"/>
    <property type="project" value="UniProtKB-KW"/>
</dbReference>
<evidence type="ECO:0000256" key="1">
    <source>
        <dbReference type="ARBA" id="ARBA00001420"/>
    </source>
</evidence>
<dbReference type="InterPro" id="IPR010611">
    <property type="entry name" value="3D_dom"/>
</dbReference>
<evidence type="ECO:0000256" key="2">
    <source>
        <dbReference type="ARBA" id="ARBA00012587"/>
    </source>
</evidence>
<dbReference type="Proteomes" id="UP000295783">
    <property type="component" value="Unassembled WGS sequence"/>
</dbReference>
<organism evidence="8 9">
    <name type="scientific">Dongia mobilis</name>
    <dbReference type="NCBI Taxonomy" id="578943"/>
    <lineage>
        <taxon>Bacteria</taxon>
        <taxon>Pseudomonadati</taxon>
        <taxon>Pseudomonadota</taxon>
        <taxon>Alphaproteobacteria</taxon>
        <taxon>Rhodospirillales</taxon>
        <taxon>Dongiaceae</taxon>
        <taxon>Dongia</taxon>
    </lineage>
</organism>
<feature type="domain" description="Lytic transglycosylase MltA" evidence="7">
    <location>
        <begin position="147"/>
        <end position="277"/>
    </location>
</feature>
<feature type="signal peptide" evidence="6">
    <location>
        <begin position="1"/>
        <end position="31"/>
    </location>
</feature>
<evidence type="ECO:0000256" key="6">
    <source>
        <dbReference type="SAM" id="SignalP"/>
    </source>
</evidence>
<feature type="chain" id="PRO_5020212734" description="peptidoglycan lytic exotransglycosylase" evidence="6">
    <location>
        <begin position="32"/>
        <end position="395"/>
    </location>
</feature>
<dbReference type="GO" id="GO:0009253">
    <property type="term" value="P:peptidoglycan catabolic process"/>
    <property type="evidence" value="ECO:0007669"/>
    <property type="project" value="TreeGrafter"/>
</dbReference>
<keyword evidence="9" id="KW-1185">Reference proteome</keyword>
<keyword evidence="3" id="KW-0456">Lyase</keyword>
<dbReference type="PANTHER" id="PTHR30124:SF0">
    <property type="entry name" value="MEMBRANE-BOUND LYTIC MUREIN TRANSGLYCOSYLASE A"/>
    <property type="match status" value="1"/>
</dbReference>
<dbReference type="AlphaFoldDB" id="A0A4R6WMN9"/>
<evidence type="ECO:0000313" key="9">
    <source>
        <dbReference type="Proteomes" id="UP000295783"/>
    </source>
</evidence>
<evidence type="ECO:0000256" key="3">
    <source>
        <dbReference type="ARBA" id="ARBA00023239"/>
    </source>
</evidence>
<dbReference type="Pfam" id="PF03562">
    <property type="entry name" value="MltA"/>
    <property type="match status" value="2"/>
</dbReference>
<dbReference type="InterPro" id="IPR005300">
    <property type="entry name" value="MltA_B"/>
</dbReference>
<comment type="catalytic activity">
    <reaction evidence="1">
        <text>Exolytic cleavage of the (1-&gt;4)-beta-glycosidic linkage between N-acetylmuramic acid (MurNAc) and N-acetylglucosamine (GlcNAc) residues in peptidoglycan, from either the reducing or the non-reducing ends of the peptidoglycan chains, with concomitant formation of a 1,6-anhydrobond in the MurNAc residue.</text>
        <dbReference type="EC" id="4.2.2.n1"/>
    </reaction>
</comment>
<dbReference type="EC" id="4.2.2.n1" evidence="2"/>